<feature type="domain" description="HTH CENPB-type" evidence="2">
    <location>
        <begin position="60"/>
        <end position="132"/>
    </location>
</feature>
<dbReference type="PROSITE" id="PS51253">
    <property type="entry name" value="HTH_CENPB"/>
    <property type="match status" value="1"/>
</dbReference>
<dbReference type="EMBL" id="JAPQKN010000006">
    <property type="protein sequence ID" value="KAJ5157708.1"/>
    <property type="molecule type" value="Genomic_DNA"/>
</dbReference>
<dbReference type="RefSeq" id="XP_056540697.1">
    <property type="nucleotide sequence ID" value="XM_056690932.1"/>
</dbReference>
<evidence type="ECO:0000259" key="2">
    <source>
        <dbReference type="PROSITE" id="PS51253"/>
    </source>
</evidence>
<dbReference type="AlphaFoldDB" id="A0A9W9LIW6"/>
<protein>
    <recommendedName>
        <fullName evidence="2">HTH CENPB-type domain-containing protein</fullName>
    </recommendedName>
</protein>
<sequence>MPPQRSKHSNESSKPADRLAIAIIGLKSHKFSSIREAARHNDVPEATLRTRFRAMCRRADARPRRQALTETEENTLHNWIVSLLEGGFSLDTAIIQEMANTLRAKRDGRAFVALSEKWVVGFVKGRPQLAAWISRNAESSDSVPLRTTSASRVPDAMEEPSFERCEIFIRSATETVRMQYESELAVLRLLEGRLGEPGNLQDASSCTTEVDDVILDHLNAAWGCMLTMVGECDKMAYYAAQLDTDNSGGGVRKAHRELRKAVGDVMRVRGRRLIENGGKPQHLRV</sequence>
<name>A0A9W9LIW6_9EURO</name>
<keyword evidence="4" id="KW-1185">Reference proteome</keyword>
<comment type="caution">
    <text evidence="3">The sequence shown here is derived from an EMBL/GenBank/DDBJ whole genome shotgun (WGS) entry which is preliminary data.</text>
</comment>
<dbReference type="OrthoDB" id="4207519at2759"/>
<reference evidence="3" key="2">
    <citation type="journal article" date="2023" name="IMA Fungus">
        <title>Comparative genomic study of the Penicillium genus elucidates a diverse pangenome and 15 lateral gene transfer events.</title>
        <authorList>
            <person name="Petersen C."/>
            <person name="Sorensen T."/>
            <person name="Nielsen M.R."/>
            <person name="Sondergaard T.E."/>
            <person name="Sorensen J.L."/>
            <person name="Fitzpatrick D.A."/>
            <person name="Frisvad J.C."/>
            <person name="Nielsen K.L."/>
        </authorList>
    </citation>
    <scope>NUCLEOTIDE SEQUENCE</scope>
    <source>
        <strain evidence="3">IBT 26290</strain>
    </source>
</reference>
<gene>
    <name evidence="3" type="ORF">N7482_008808</name>
</gene>
<keyword evidence="1" id="KW-0238">DNA-binding</keyword>
<proteinExistence type="predicted"/>
<dbReference type="Pfam" id="PF03221">
    <property type="entry name" value="HTH_Tnp_Tc5"/>
    <property type="match status" value="1"/>
</dbReference>
<evidence type="ECO:0000313" key="4">
    <source>
        <dbReference type="Proteomes" id="UP001149163"/>
    </source>
</evidence>
<evidence type="ECO:0000313" key="3">
    <source>
        <dbReference type="EMBL" id="KAJ5157708.1"/>
    </source>
</evidence>
<organism evidence="3 4">
    <name type="scientific">Penicillium canariense</name>
    <dbReference type="NCBI Taxonomy" id="189055"/>
    <lineage>
        <taxon>Eukaryota</taxon>
        <taxon>Fungi</taxon>
        <taxon>Dikarya</taxon>
        <taxon>Ascomycota</taxon>
        <taxon>Pezizomycotina</taxon>
        <taxon>Eurotiomycetes</taxon>
        <taxon>Eurotiomycetidae</taxon>
        <taxon>Eurotiales</taxon>
        <taxon>Aspergillaceae</taxon>
        <taxon>Penicillium</taxon>
    </lineage>
</organism>
<accession>A0A9W9LIW6</accession>
<reference evidence="3" key="1">
    <citation type="submission" date="2022-11" db="EMBL/GenBank/DDBJ databases">
        <authorList>
            <person name="Petersen C."/>
        </authorList>
    </citation>
    <scope>NUCLEOTIDE SEQUENCE</scope>
    <source>
        <strain evidence="3">IBT 26290</strain>
    </source>
</reference>
<dbReference type="InterPro" id="IPR006600">
    <property type="entry name" value="HTH_CenpB_DNA-bd_dom"/>
</dbReference>
<dbReference type="GO" id="GO:0003677">
    <property type="term" value="F:DNA binding"/>
    <property type="evidence" value="ECO:0007669"/>
    <property type="project" value="UniProtKB-KW"/>
</dbReference>
<dbReference type="Proteomes" id="UP001149163">
    <property type="component" value="Unassembled WGS sequence"/>
</dbReference>
<evidence type="ECO:0000256" key="1">
    <source>
        <dbReference type="ARBA" id="ARBA00023125"/>
    </source>
</evidence>
<dbReference type="GeneID" id="81430108"/>